<dbReference type="CDD" id="cd08760">
    <property type="entry name" value="Cyt_b561_FRRS1_like"/>
    <property type="match status" value="1"/>
</dbReference>
<dbReference type="AlphaFoldDB" id="A0AAF0QDK2"/>
<evidence type="ECO:0000259" key="8">
    <source>
        <dbReference type="PROSITE" id="PS50939"/>
    </source>
</evidence>
<evidence type="ECO:0000256" key="3">
    <source>
        <dbReference type="ARBA" id="ARBA00022692"/>
    </source>
</evidence>
<accession>A0AAF0QDK2</accession>
<keyword evidence="2" id="KW-0813">Transport</keyword>
<keyword evidence="3 7" id="KW-0812">Transmembrane</keyword>
<evidence type="ECO:0000313" key="9">
    <source>
        <dbReference type="EMBL" id="WMV17959.1"/>
    </source>
</evidence>
<organism evidence="9 10">
    <name type="scientific">Solanum verrucosum</name>
    <dbReference type="NCBI Taxonomy" id="315347"/>
    <lineage>
        <taxon>Eukaryota</taxon>
        <taxon>Viridiplantae</taxon>
        <taxon>Streptophyta</taxon>
        <taxon>Embryophyta</taxon>
        <taxon>Tracheophyta</taxon>
        <taxon>Spermatophyta</taxon>
        <taxon>Magnoliopsida</taxon>
        <taxon>eudicotyledons</taxon>
        <taxon>Gunneridae</taxon>
        <taxon>Pentapetalae</taxon>
        <taxon>asterids</taxon>
        <taxon>lamiids</taxon>
        <taxon>Solanales</taxon>
        <taxon>Solanaceae</taxon>
        <taxon>Solanoideae</taxon>
        <taxon>Solaneae</taxon>
        <taxon>Solanum</taxon>
    </lineage>
</organism>
<dbReference type="InterPro" id="IPR006593">
    <property type="entry name" value="Cyt_b561/ferric_Rdtase_TM"/>
</dbReference>
<dbReference type="Gene3D" id="1.20.120.1770">
    <property type="match status" value="1"/>
</dbReference>
<dbReference type="PANTHER" id="PTHR23130">
    <property type="entry name" value="CYTOCHROME B561 AND DOMON DOMAIN-CONTAINING PROTEIN"/>
    <property type="match status" value="1"/>
</dbReference>
<keyword evidence="10" id="KW-1185">Reference proteome</keyword>
<keyword evidence="5 7" id="KW-1133">Transmembrane helix</keyword>
<keyword evidence="4" id="KW-0249">Electron transport</keyword>
<sequence>RRIQDFNFRESEFNLYDVTAKPIACFYVHGVVNIFGWGILLPIGVIIARYYKRHPLKCEEWYSLHVLSKVAGFVLGTIGWGLGMSMMKNSPKDQHAMMSTHGIIGTIIFTFTTIQVRYK</sequence>
<dbReference type="EMBL" id="CP133614">
    <property type="protein sequence ID" value="WMV17959.1"/>
    <property type="molecule type" value="Genomic_DNA"/>
</dbReference>
<feature type="transmembrane region" description="Helical" evidence="7">
    <location>
        <begin position="26"/>
        <end position="50"/>
    </location>
</feature>
<evidence type="ECO:0000256" key="4">
    <source>
        <dbReference type="ARBA" id="ARBA00022982"/>
    </source>
</evidence>
<comment type="subcellular location">
    <subcellularLocation>
        <location evidence="1">Membrane</location>
    </subcellularLocation>
</comment>
<dbReference type="Proteomes" id="UP001234989">
    <property type="component" value="Chromosome 3"/>
</dbReference>
<evidence type="ECO:0000256" key="2">
    <source>
        <dbReference type="ARBA" id="ARBA00022448"/>
    </source>
</evidence>
<proteinExistence type="predicted"/>
<feature type="domain" description="Cytochrome b561" evidence="8">
    <location>
        <begin position="1"/>
        <end position="119"/>
    </location>
</feature>
<gene>
    <name evidence="9" type="ORF">MTR67_011344</name>
</gene>
<keyword evidence="6 7" id="KW-0472">Membrane</keyword>
<evidence type="ECO:0000313" key="10">
    <source>
        <dbReference type="Proteomes" id="UP001234989"/>
    </source>
</evidence>
<dbReference type="PANTHER" id="PTHR23130:SF153">
    <property type="entry name" value="CYTOCHROME B561 DOMAIN-CONTAINING PROTEIN"/>
    <property type="match status" value="1"/>
</dbReference>
<evidence type="ECO:0000256" key="5">
    <source>
        <dbReference type="ARBA" id="ARBA00022989"/>
    </source>
</evidence>
<protein>
    <recommendedName>
        <fullName evidence="8">Cytochrome b561 domain-containing protein</fullName>
    </recommendedName>
</protein>
<feature type="non-terminal residue" evidence="9">
    <location>
        <position position="1"/>
    </location>
</feature>
<name>A0AAF0QDK2_SOLVR</name>
<dbReference type="PROSITE" id="PS50939">
    <property type="entry name" value="CYTOCHROME_B561"/>
    <property type="match status" value="1"/>
</dbReference>
<evidence type="ECO:0000256" key="1">
    <source>
        <dbReference type="ARBA" id="ARBA00004370"/>
    </source>
</evidence>
<reference evidence="9" key="1">
    <citation type="submission" date="2023-08" db="EMBL/GenBank/DDBJ databases">
        <title>A de novo genome assembly of Solanum verrucosum Schlechtendal, a Mexican diploid species geographically isolated from the other diploid A-genome species in potato relatives.</title>
        <authorList>
            <person name="Hosaka K."/>
        </authorList>
    </citation>
    <scope>NUCLEOTIDE SEQUENCE</scope>
    <source>
        <tissue evidence="9">Young leaves</tissue>
    </source>
</reference>
<evidence type="ECO:0000256" key="6">
    <source>
        <dbReference type="ARBA" id="ARBA00023136"/>
    </source>
</evidence>
<dbReference type="GO" id="GO:0016020">
    <property type="term" value="C:membrane"/>
    <property type="evidence" value="ECO:0007669"/>
    <property type="project" value="UniProtKB-SubCell"/>
</dbReference>
<evidence type="ECO:0000256" key="7">
    <source>
        <dbReference type="SAM" id="Phobius"/>
    </source>
</evidence>
<feature type="transmembrane region" description="Helical" evidence="7">
    <location>
        <begin position="62"/>
        <end position="83"/>
    </location>
</feature>
<dbReference type="SMART" id="SM00665">
    <property type="entry name" value="B561"/>
    <property type="match status" value="1"/>
</dbReference>
<feature type="transmembrane region" description="Helical" evidence="7">
    <location>
        <begin position="95"/>
        <end position="114"/>
    </location>
</feature>